<evidence type="ECO:0000313" key="2">
    <source>
        <dbReference type="Proteomes" id="UP001055439"/>
    </source>
</evidence>
<name>A0A9E7G457_9LILI</name>
<protein>
    <submittedName>
        <fullName evidence="1">Uncharacterized protein</fullName>
    </submittedName>
</protein>
<organism evidence="1 2">
    <name type="scientific">Musa troglodytarum</name>
    <name type="common">fe'i banana</name>
    <dbReference type="NCBI Taxonomy" id="320322"/>
    <lineage>
        <taxon>Eukaryota</taxon>
        <taxon>Viridiplantae</taxon>
        <taxon>Streptophyta</taxon>
        <taxon>Embryophyta</taxon>
        <taxon>Tracheophyta</taxon>
        <taxon>Spermatophyta</taxon>
        <taxon>Magnoliopsida</taxon>
        <taxon>Liliopsida</taxon>
        <taxon>Zingiberales</taxon>
        <taxon>Musaceae</taxon>
        <taxon>Musa</taxon>
    </lineage>
</organism>
<reference evidence="1" key="1">
    <citation type="submission" date="2022-05" db="EMBL/GenBank/DDBJ databases">
        <title>The Musa troglodytarum L. genome provides insights into the mechanism of non-climacteric behaviour and enrichment of carotenoids.</title>
        <authorList>
            <person name="Wang J."/>
        </authorList>
    </citation>
    <scope>NUCLEOTIDE SEQUENCE</scope>
    <source>
        <tissue evidence="1">Leaf</tissue>
    </source>
</reference>
<keyword evidence="2" id="KW-1185">Reference proteome</keyword>
<proteinExistence type="predicted"/>
<dbReference type="AlphaFoldDB" id="A0A9E7G457"/>
<accession>A0A9E7G457</accession>
<dbReference type="EMBL" id="CP097507">
    <property type="protein sequence ID" value="URE07365.1"/>
    <property type="molecule type" value="Genomic_DNA"/>
</dbReference>
<gene>
    <name evidence="1" type="ORF">MUK42_35437</name>
</gene>
<dbReference type="Proteomes" id="UP001055439">
    <property type="component" value="Chromosome 5"/>
</dbReference>
<evidence type="ECO:0000313" key="1">
    <source>
        <dbReference type="EMBL" id="URE07365.1"/>
    </source>
</evidence>
<sequence length="155" mass="17595">MEPGNHEGSPMIERWGGVGWRGERNRSCHFSSPFLSYICRLYALACARLLPREALDPTLLFLPPPPRVGFAETKVFACSKLSLSLRMRMSCVCGDFGEKRRLWSGCERKEGSDGNPREQSLKKMPVFTGFAMQQLSNRRKGTILSAKKMELYLVF</sequence>